<evidence type="ECO:0000313" key="2">
    <source>
        <dbReference type="Proteomes" id="UP001162836"/>
    </source>
</evidence>
<gene>
    <name evidence="1" type="ORF">LRS37_12855</name>
</gene>
<dbReference type="EMBL" id="JAJODE010000039">
    <property type="protein sequence ID" value="MCD4839739.1"/>
    <property type="molecule type" value="Genomic_DNA"/>
</dbReference>
<organism evidence="1 2">
    <name type="scientific">Neobacillus sedimentimangrovi</name>
    <dbReference type="NCBI Taxonomy" id="2699460"/>
    <lineage>
        <taxon>Bacteria</taxon>
        <taxon>Bacillati</taxon>
        <taxon>Bacillota</taxon>
        <taxon>Bacilli</taxon>
        <taxon>Bacillales</taxon>
        <taxon>Bacillaceae</taxon>
        <taxon>Neobacillus</taxon>
    </lineage>
</organism>
<dbReference type="Pfam" id="PF05133">
    <property type="entry name" value="SPP1_portal"/>
    <property type="match status" value="1"/>
</dbReference>
<proteinExistence type="predicted"/>
<dbReference type="NCBIfam" id="TIGR01538">
    <property type="entry name" value="portal_SPP1"/>
    <property type="match status" value="1"/>
</dbReference>
<name>A0ABS8QKC6_9BACI</name>
<reference evidence="1 2" key="1">
    <citation type="journal article" date="2023" name="Antonie Van Leeuwenhoek">
        <title>Unveiling the genomic potential of a novel thermostable glycoside hydrolases producing Neobacillus sedimentimangrovi UE25.</title>
        <authorList>
            <person name="Ejaz U."/>
            <person name="Saleem F."/>
            <person name="Rashid R."/>
            <person name="Hasan K.A."/>
            <person name="Syed M.N."/>
            <person name="Sohail M."/>
        </authorList>
    </citation>
    <scope>NUCLEOTIDE SEQUENCE [LARGE SCALE GENOMIC DNA]</scope>
    <source>
        <strain evidence="1 2">UE25</strain>
    </source>
</reference>
<comment type="caution">
    <text evidence="1">The sequence shown here is derived from an EMBL/GenBank/DDBJ whole genome shotgun (WGS) entry which is preliminary data.</text>
</comment>
<evidence type="ECO:0000313" key="1">
    <source>
        <dbReference type="EMBL" id="MCD4839739.1"/>
    </source>
</evidence>
<protein>
    <submittedName>
        <fullName evidence="1">Phage portal protein</fullName>
    </submittedName>
</protein>
<dbReference type="InterPro" id="IPR021145">
    <property type="entry name" value="Portal_protein_SPP1_Gp6-like"/>
</dbReference>
<dbReference type="InterPro" id="IPR006428">
    <property type="entry name" value="Portal_SPP1-type"/>
</dbReference>
<dbReference type="Proteomes" id="UP001162836">
    <property type="component" value="Unassembled WGS sequence"/>
</dbReference>
<keyword evidence="2" id="KW-1185">Reference proteome</keyword>
<accession>A0ABS8QKC6</accession>
<dbReference type="RefSeq" id="WP_231315087.1">
    <property type="nucleotide sequence ID" value="NZ_JAJODE010000039.1"/>
</dbReference>
<sequence length="450" mass="51926">MEFYRITGLSDITNELIVSLIDRYKTKEVPRLNRLAEYYIGKSDIKKRTMNDPSKPNNKIANPFGAYIVDTVQGYFLGKPVSYQSDNEQLMEKLQLIFDKNHEQAHNSKLGKQLSISGIAYELLYVNEANEIKFSMLDPKEVFMIYDNSIEMKPLAAVRFYDVHNYVTDETVTHVELYTDKIIQHFYRDRDKLTLVEEYPHYFKEVPVICYLNNDEATGDFEKVIDLINAYDLAVSDTANSIEYFSDAYLVLYGMTGTTQEDIAQMKENRVMLMDENGKAEWLIKGTQNMEIEEFKNRLKEDIHTLSAVPNMGDEAFGNATSGESLKYKLFALENSVAIKERNFEKGLENRIKLITNILNIKGGQYIHTDVVMTFQRNLPSNLGQMADVVSKLIGVVSHETILSLLPFIDDPQYEMKRIESEKQDTIDYNFDMDIHTDTSTDNDTDIEEE</sequence>